<dbReference type="InterPro" id="IPR032675">
    <property type="entry name" value="LRR_dom_sf"/>
</dbReference>
<dbReference type="Proteomes" id="UP001431783">
    <property type="component" value="Unassembled WGS sequence"/>
</dbReference>
<dbReference type="EMBL" id="JARQZJ010000097">
    <property type="protein sequence ID" value="KAK9885826.1"/>
    <property type="molecule type" value="Genomic_DNA"/>
</dbReference>
<dbReference type="Pfam" id="PF23598">
    <property type="entry name" value="LRR_14"/>
    <property type="match status" value="1"/>
</dbReference>
<dbReference type="InterPro" id="IPR050216">
    <property type="entry name" value="LRR_domain-containing"/>
</dbReference>
<keyword evidence="1" id="KW-0433">Leucine-rich repeat</keyword>
<keyword evidence="2" id="KW-0677">Repeat</keyword>
<keyword evidence="5" id="KW-1185">Reference proteome</keyword>
<accession>A0AAW1V186</accession>
<proteinExistence type="predicted"/>
<dbReference type="SMART" id="SM00369">
    <property type="entry name" value="LRR_TYP"/>
    <property type="match status" value="6"/>
</dbReference>
<dbReference type="Pfam" id="PF13855">
    <property type="entry name" value="LRR_8"/>
    <property type="match status" value="1"/>
</dbReference>
<evidence type="ECO:0000256" key="1">
    <source>
        <dbReference type="ARBA" id="ARBA00022614"/>
    </source>
</evidence>
<dbReference type="PROSITE" id="PS51450">
    <property type="entry name" value="LRR"/>
    <property type="match status" value="3"/>
</dbReference>
<protein>
    <recommendedName>
        <fullName evidence="3">Disease resistance R13L4/SHOC-2-like LRR domain-containing protein</fullName>
    </recommendedName>
</protein>
<dbReference type="AlphaFoldDB" id="A0AAW1V186"/>
<dbReference type="SMART" id="SM00364">
    <property type="entry name" value="LRR_BAC"/>
    <property type="match status" value="6"/>
</dbReference>
<comment type="caution">
    <text evidence="4">The sequence shown here is derived from an EMBL/GenBank/DDBJ whole genome shotgun (WGS) entry which is preliminary data.</text>
</comment>
<dbReference type="InterPro" id="IPR055414">
    <property type="entry name" value="LRR_R13L4/SHOC2-like"/>
</dbReference>
<evidence type="ECO:0000259" key="3">
    <source>
        <dbReference type="Pfam" id="PF23598"/>
    </source>
</evidence>
<dbReference type="PANTHER" id="PTHR48051">
    <property type="match status" value="1"/>
</dbReference>
<name>A0AAW1V186_9CUCU</name>
<dbReference type="InterPro" id="IPR001611">
    <property type="entry name" value="Leu-rich_rpt"/>
</dbReference>
<dbReference type="SUPFAM" id="SSF52058">
    <property type="entry name" value="L domain-like"/>
    <property type="match status" value="1"/>
</dbReference>
<organism evidence="4 5">
    <name type="scientific">Henosepilachna vigintioctopunctata</name>
    <dbReference type="NCBI Taxonomy" id="420089"/>
    <lineage>
        <taxon>Eukaryota</taxon>
        <taxon>Metazoa</taxon>
        <taxon>Ecdysozoa</taxon>
        <taxon>Arthropoda</taxon>
        <taxon>Hexapoda</taxon>
        <taxon>Insecta</taxon>
        <taxon>Pterygota</taxon>
        <taxon>Neoptera</taxon>
        <taxon>Endopterygota</taxon>
        <taxon>Coleoptera</taxon>
        <taxon>Polyphaga</taxon>
        <taxon>Cucujiformia</taxon>
        <taxon>Coccinelloidea</taxon>
        <taxon>Coccinellidae</taxon>
        <taxon>Epilachninae</taxon>
        <taxon>Epilachnini</taxon>
        <taxon>Henosepilachna</taxon>
    </lineage>
</organism>
<dbReference type="PANTHER" id="PTHR48051:SF48">
    <property type="entry name" value="MULTIFUNCTIONAL ROCO FAMILY SIGNALING REGULATOR 1"/>
    <property type="match status" value="1"/>
</dbReference>
<dbReference type="GO" id="GO:0005737">
    <property type="term" value="C:cytoplasm"/>
    <property type="evidence" value="ECO:0007669"/>
    <property type="project" value="TreeGrafter"/>
</dbReference>
<evidence type="ECO:0000313" key="4">
    <source>
        <dbReference type="EMBL" id="KAK9885826.1"/>
    </source>
</evidence>
<evidence type="ECO:0000256" key="2">
    <source>
        <dbReference type="ARBA" id="ARBA00022737"/>
    </source>
</evidence>
<sequence>MNPMYDFIQRNRVLAKIEKAQHSKASNLALDDFDLYTLPDVLLTCLNLSSLNLGHNRLTSLPTALFKLKNLQNISLEYNSLDKFPEVLQDLPHLKTLNISHNPIRNLAPIGNLVNLEVLWCNSCCLSSIPEEIGKLIKLDTLGARHNQISNLPKSICNLEKLRWLTLEDNKLHMLPKRFECLQELVHLNLNKNNFSYIPVQLTKLKNLRYLHLQSNEFYSIPELVINNMEYVKINLLQNPLSSSQDMDKLFPNLVLPGKELEYTLDDLPLDSDSSSDDWENSLGSSQLNYSLSESDSDEEEVLIEIPKLSKYLVTF</sequence>
<feature type="domain" description="Disease resistance R13L4/SHOC-2-like LRR" evidence="3">
    <location>
        <begin position="106"/>
        <end position="216"/>
    </location>
</feature>
<reference evidence="4 5" key="1">
    <citation type="submission" date="2023-03" db="EMBL/GenBank/DDBJ databases">
        <title>Genome insight into feeding habits of ladybird beetles.</title>
        <authorList>
            <person name="Li H.-S."/>
            <person name="Huang Y.-H."/>
            <person name="Pang H."/>
        </authorList>
    </citation>
    <scope>NUCLEOTIDE SEQUENCE [LARGE SCALE GENOMIC DNA]</scope>
    <source>
        <strain evidence="4">SYSU_2023b</strain>
        <tissue evidence="4">Whole body</tissue>
    </source>
</reference>
<dbReference type="Gene3D" id="3.80.10.10">
    <property type="entry name" value="Ribonuclease Inhibitor"/>
    <property type="match status" value="1"/>
</dbReference>
<gene>
    <name evidence="4" type="ORF">WA026_013697</name>
</gene>
<dbReference type="InterPro" id="IPR003591">
    <property type="entry name" value="Leu-rich_rpt_typical-subtyp"/>
</dbReference>
<evidence type="ECO:0000313" key="5">
    <source>
        <dbReference type="Proteomes" id="UP001431783"/>
    </source>
</evidence>